<comment type="caution">
    <text evidence="2">The sequence shown here is derived from an EMBL/GenBank/DDBJ whole genome shotgun (WGS) entry which is preliminary data.</text>
</comment>
<feature type="compositionally biased region" description="Basic residues" evidence="1">
    <location>
        <begin position="98"/>
        <end position="110"/>
    </location>
</feature>
<gene>
    <name evidence="2" type="ORF">B0I36DRAFT_132186</name>
</gene>
<dbReference type="GeneID" id="70177766"/>
<keyword evidence="3" id="KW-1185">Reference proteome</keyword>
<name>A0A9P9BPN0_9PEZI</name>
<accession>A0A9P9BPN0</accession>
<dbReference type="RefSeq" id="XP_046011685.1">
    <property type="nucleotide sequence ID" value="XM_046148220.1"/>
</dbReference>
<sequence>MSVLRAGPGVLRNFSPPPPPPSLFLRLPGFFLQSASCLSSDGRPSRAPISHFAAVDNIGDNGHQLLFTSSSPATSRRGKPLRPSSRSPSQPAITSSRPSRRPQVSKHRARNTASMPFLCFPGRAASFVDHPRPNQQSSRSTCRSCPTDVAISRASISTAPGEG</sequence>
<feature type="compositionally biased region" description="Low complexity" evidence="1">
    <location>
        <begin position="81"/>
        <end position="91"/>
    </location>
</feature>
<dbReference type="Proteomes" id="UP000756346">
    <property type="component" value="Unassembled WGS sequence"/>
</dbReference>
<protein>
    <submittedName>
        <fullName evidence="2">Uncharacterized protein</fullName>
    </submittedName>
</protein>
<proteinExistence type="predicted"/>
<evidence type="ECO:0000313" key="2">
    <source>
        <dbReference type="EMBL" id="KAH7029397.1"/>
    </source>
</evidence>
<organism evidence="2 3">
    <name type="scientific">Microdochium trichocladiopsis</name>
    <dbReference type="NCBI Taxonomy" id="1682393"/>
    <lineage>
        <taxon>Eukaryota</taxon>
        <taxon>Fungi</taxon>
        <taxon>Dikarya</taxon>
        <taxon>Ascomycota</taxon>
        <taxon>Pezizomycotina</taxon>
        <taxon>Sordariomycetes</taxon>
        <taxon>Xylariomycetidae</taxon>
        <taxon>Xylariales</taxon>
        <taxon>Microdochiaceae</taxon>
        <taxon>Microdochium</taxon>
    </lineage>
</organism>
<feature type="compositionally biased region" description="Polar residues" evidence="1">
    <location>
        <begin position="133"/>
        <end position="144"/>
    </location>
</feature>
<dbReference type="AlphaFoldDB" id="A0A9P9BPN0"/>
<feature type="region of interest" description="Disordered" evidence="1">
    <location>
        <begin position="63"/>
        <end position="148"/>
    </location>
</feature>
<reference evidence="2" key="1">
    <citation type="journal article" date="2021" name="Nat. Commun.">
        <title>Genetic determinants of endophytism in the Arabidopsis root mycobiome.</title>
        <authorList>
            <person name="Mesny F."/>
            <person name="Miyauchi S."/>
            <person name="Thiergart T."/>
            <person name="Pickel B."/>
            <person name="Atanasova L."/>
            <person name="Karlsson M."/>
            <person name="Huettel B."/>
            <person name="Barry K.W."/>
            <person name="Haridas S."/>
            <person name="Chen C."/>
            <person name="Bauer D."/>
            <person name="Andreopoulos W."/>
            <person name="Pangilinan J."/>
            <person name="LaButti K."/>
            <person name="Riley R."/>
            <person name="Lipzen A."/>
            <person name="Clum A."/>
            <person name="Drula E."/>
            <person name="Henrissat B."/>
            <person name="Kohler A."/>
            <person name="Grigoriev I.V."/>
            <person name="Martin F.M."/>
            <person name="Hacquard S."/>
        </authorList>
    </citation>
    <scope>NUCLEOTIDE SEQUENCE</scope>
    <source>
        <strain evidence="2">MPI-CAGE-CH-0230</strain>
    </source>
</reference>
<dbReference type="EMBL" id="JAGTJQ010000006">
    <property type="protein sequence ID" value="KAH7029397.1"/>
    <property type="molecule type" value="Genomic_DNA"/>
</dbReference>
<evidence type="ECO:0000256" key="1">
    <source>
        <dbReference type="SAM" id="MobiDB-lite"/>
    </source>
</evidence>
<evidence type="ECO:0000313" key="3">
    <source>
        <dbReference type="Proteomes" id="UP000756346"/>
    </source>
</evidence>